<name>A0A4Y2TIK1_ARAVE</name>
<evidence type="ECO:0000313" key="1">
    <source>
        <dbReference type="EMBL" id="GBO00419.1"/>
    </source>
</evidence>
<comment type="caution">
    <text evidence="1">The sequence shown here is derived from an EMBL/GenBank/DDBJ whole genome shotgun (WGS) entry which is preliminary data.</text>
</comment>
<gene>
    <name evidence="1" type="ORF">AVEN_124791_1</name>
</gene>
<sequence length="135" mass="15813">MVLAVRTHRHTNAQTWLMWKYKECHHHTHAGRYVSQQSQSDIVAHIIQELEIFVGRSIVRHRLDYRKLCSRWKSLSLSSAHKGENFAASLHFVQCCAVEGNDFLRRIITDNEAWLHHSTTETERASMAWKYSSLP</sequence>
<dbReference type="AlphaFoldDB" id="A0A4Y2TIK1"/>
<evidence type="ECO:0000313" key="2">
    <source>
        <dbReference type="Proteomes" id="UP000499080"/>
    </source>
</evidence>
<accession>A0A4Y2TIK1</accession>
<reference evidence="1 2" key="1">
    <citation type="journal article" date="2019" name="Sci. Rep.">
        <title>Orb-weaving spider Araneus ventricosus genome elucidates the spidroin gene catalogue.</title>
        <authorList>
            <person name="Kono N."/>
            <person name="Nakamura H."/>
            <person name="Ohtoshi R."/>
            <person name="Moran D.A.P."/>
            <person name="Shinohara A."/>
            <person name="Yoshida Y."/>
            <person name="Fujiwara M."/>
            <person name="Mori M."/>
            <person name="Tomita M."/>
            <person name="Arakawa K."/>
        </authorList>
    </citation>
    <scope>NUCLEOTIDE SEQUENCE [LARGE SCALE GENOMIC DNA]</scope>
</reference>
<dbReference type="EMBL" id="BGPR01028941">
    <property type="protein sequence ID" value="GBO00419.1"/>
    <property type="molecule type" value="Genomic_DNA"/>
</dbReference>
<organism evidence="1 2">
    <name type="scientific">Araneus ventricosus</name>
    <name type="common">Orbweaver spider</name>
    <name type="synonym">Epeira ventricosa</name>
    <dbReference type="NCBI Taxonomy" id="182803"/>
    <lineage>
        <taxon>Eukaryota</taxon>
        <taxon>Metazoa</taxon>
        <taxon>Ecdysozoa</taxon>
        <taxon>Arthropoda</taxon>
        <taxon>Chelicerata</taxon>
        <taxon>Arachnida</taxon>
        <taxon>Araneae</taxon>
        <taxon>Araneomorphae</taxon>
        <taxon>Entelegynae</taxon>
        <taxon>Araneoidea</taxon>
        <taxon>Araneidae</taxon>
        <taxon>Araneus</taxon>
    </lineage>
</organism>
<proteinExistence type="predicted"/>
<keyword evidence="2" id="KW-1185">Reference proteome</keyword>
<protein>
    <submittedName>
        <fullName evidence="1">Uncharacterized protein</fullName>
    </submittedName>
</protein>
<dbReference type="Proteomes" id="UP000499080">
    <property type="component" value="Unassembled WGS sequence"/>
</dbReference>